<dbReference type="EMBL" id="JBHSFH010000010">
    <property type="protein sequence ID" value="MFC4496101.1"/>
    <property type="molecule type" value="Genomic_DNA"/>
</dbReference>
<feature type="transmembrane region" description="Helical" evidence="2">
    <location>
        <begin position="146"/>
        <end position="166"/>
    </location>
</feature>
<feature type="transmembrane region" description="Helical" evidence="2">
    <location>
        <begin position="120"/>
        <end position="139"/>
    </location>
</feature>
<feature type="compositionally biased region" description="Low complexity" evidence="1">
    <location>
        <begin position="32"/>
        <end position="68"/>
    </location>
</feature>
<evidence type="ECO:0000313" key="3">
    <source>
        <dbReference type="EMBL" id="MFC4496101.1"/>
    </source>
</evidence>
<gene>
    <name evidence="3" type="ORF">ACFPA8_18410</name>
</gene>
<evidence type="ECO:0008006" key="5">
    <source>
        <dbReference type="Google" id="ProtNLM"/>
    </source>
</evidence>
<accession>A0ABV9AB40</accession>
<sequence length="169" mass="16870">MPEANISPTTDEKPPAPEPAGGAADGGRTEPDGAAPEAAPQEEAAPAEEPGTAEVALGDDPAAGAAGEATEDTVDSEDGRPRPGLTPRQARRVRVVVSGVVMVAVAVALFVRLVSAPSVLTVGFYGIALILSGTAIGLSRRGRTRVAGGVLVLGFGAVALAEWLLASVQ</sequence>
<keyword evidence="2" id="KW-1133">Transmembrane helix</keyword>
<keyword evidence="4" id="KW-1185">Reference proteome</keyword>
<organism evidence="3 4">
    <name type="scientific">Streptomyces ovatisporus</name>
    <dbReference type="NCBI Taxonomy" id="1128682"/>
    <lineage>
        <taxon>Bacteria</taxon>
        <taxon>Bacillati</taxon>
        <taxon>Actinomycetota</taxon>
        <taxon>Actinomycetes</taxon>
        <taxon>Kitasatosporales</taxon>
        <taxon>Streptomycetaceae</taxon>
        <taxon>Streptomyces</taxon>
    </lineage>
</organism>
<reference evidence="4" key="1">
    <citation type="journal article" date="2019" name="Int. J. Syst. Evol. Microbiol.">
        <title>The Global Catalogue of Microorganisms (GCM) 10K type strain sequencing project: providing services to taxonomists for standard genome sequencing and annotation.</title>
        <authorList>
            <consortium name="The Broad Institute Genomics Platform"/>
            <consortium name="The Broad Institute Genome Sequencing Center for Infectious Disease"/>
            <person name="Wu L."/>
            <person name="Ma J."/>
        </authorList>
    </citation>
    <scope>NUCLEOTIDE SEQUENCE [LARGE SCALE GENOMIC DNA]</scope>
    <source>
        <strain evidence="4">CGMCC 4.7357</strain>
    </source>
</reference>
<feature type="transmembrane region" description="Helical" evidence="2">
    <location>
        <begin position="95"/>
        <end position="114"/>
    </location>
</feature>
<evidence type="ECO:0000256" key="2">
    <source>
        <dbReference type="SAM" id="Phobius"/>
    </source>
</evidence>
<evidence type="ECO:0000313" key="4">
    <source>
        <dbReference type="Proteomes" id="UP001595997"/>
    </source>
</evidence>
<dbReference type="RefSeq" id="WP_386449826.1">
    <property type="nucleotide sequence ID" value="NZ_JBHSFH010000010.1"/>
</dbReference>
<comment type="caution">
    <text evidence="3">The sequence shown here is derived from an EMBL/GenBank/DDBJ whole genome shotgun (WGS) entry which is preliminary data.</text>
</comment>
<keyword evidence="2" id="KW-0472">Membrane</keyword>
<protein>
    <recommendedName>
        <fullName evidence="5">Integral membrane protein</fullName>
    </recommendedName>
</protein>
<dbReference type="Proteomes" id="UP001595997">
    <property type="component" value="Unassembled WGS sequence"/>
</dbReference>
<proteinExistence type="predicted"/>
<keyword evidence="2" id="KW-0812">Transmembrane</keyword>
<name>A0ABV9AB40_9ACTN</name>
<feature type="region of interest" description="Disordered" evidence="1">
    <location>
        <begin position="1"/>
        <end position="86"/>
    </location>
</feature>
<evidence type="ECO:0000256" key="1">
    <source>
        <dbReference type="SAM" id="MobiDB-lite"/>
    </source>
</evidence>